<gene>
    <name evidence="3" type="ORF">O3P16_08395</name>
</gene>
<sequence>MKSFKIFIVLFLLSFSSFAQYKNLTIQAAGLTCSLCSNTINKALQTLPYIESVETDLKSNLFRVTLKDGAVPDFDQIRQKVEGAGFSVAKLNIDVNFSGEQVEKDTHLKMNGKNLHFVNAKNGKLTGWHNVQIVDKGFVVSNEYKKLSKKITTACFQSGKAATCCDGIKAGERVYHVSI</sequence>
<dbReference type="InterPro" id="IPR006121">
    <property type="entry name" value="HMA_dom"/>
</dbReference>
<feature type="chain" id="PRO_5045409252" evidence="1">
    <location>
        <begin position="22"/>
        <end position="179"/>
    </location>
</feature>
<dbReference type="SUPFAM" id="SSF55008">
    <property type="entry name" value="HMA, heavy metal-associated domain"/>
    <property type="match status" value="1"/>
</dbReference>
<reference evidence="3 4" key="1">
    <citation type="submission" date="2022-12" db="EMBL/GenBank/DDBJ databases">
        <title>Chitinophagaceae gen. sp. nov., a new member of the family Chitinophagaceae, isolated from soil in a chemical factory.</title>
        <authorList>
            <person name="Ke Z."/>
        </authorList>
    </citation>
    <scope>NUCLEOTIDE SEQUENCE [LARGE SCALE GENOMIC DNA]</scope>
    <source>
        <strain evidence="3 4">LY-5</strain>
    </source>
</reference>
<feature type="domain" description="HMA" evidence="2">
    <location>
        <begin position="22"/>
        <end position="89"/>
    </location>
</feature>
<keyword evidence="4" id="KW-1185">Reference proteome</keyword>
<keyword evidence="1" id="KW-0732">Signal</keyword>
<evidence type="ECO:0000256" key="1">
    <source>
        <dbReference type="SAM" id="SignalP"/>
    </source>
</evidence>
<comment type="caution">
    <text evidence="3">The sequence shown here is derived from an EMBL/GenBank/DDBJ whole genome shotgun (WGS) entry which is preliminary data.</text>
</comment>
<dbReference type="EMBL" id="JAQGEF010000008">
    <property type="protein sequence ID" value="MDA3614825.1"/>
    <property type="molecule type" value="Genomic_DNA"/>
</dbReference>
<dbReference type="Gene3D" id="3.30.70.100">
    <property type="match status" value="1"/>
</dbReference>
<evidence type="ECO:0000313" key="3">
    <source>
        <dbReference type="EMBL" id="MDA3614825.1"/>
    </source>
</evidence>
<dbReference type="Pfam" id="PF00403">
    <property type="entry name" value="HMA"/>
    <property type="match status" value="1"/>
</dbReference>
<dbReference type="Proteomes" id="UP001210231">
    <property type="component" value="Unassembled WGS sequence"/>
</dbReference>
<dbReference type="PROSITE" id="PS50846">
    <property type="entry name" value="HMA_2"/>
    <property type="match status" value="1"/>
</dbReference>
<evidence type="ECO:0000313" key="4">
    <source>
        <dbReference type="Proteomes" id="UP001210231"/>
    </source>
</evidence>
<protein>
    <submittedName>
        <fullName evidence="3">Heavy-metal-associated domain-containing protein</fullName>
    </submittedName>
</protein>
<dbReference type="CDD" id="cd00371">
    <property type="entry name" value="HMA"/>
    <property type="match status" value="1"/>
</dbReference>
<accession>A0ABT4UKU8</accession>
<organism evidence="3 4">
    <name type="scientific">Polluticaenibacter yanchengensis</name>
    <dbReference type="NCBI Taxonomy" id="3014562"/>
    <lineage>
        <taxon>Bacteria</taxon>
        <taxon>Pseudomonadati</taxon>
        <taxon>Bacteroidota</taxon>
        <taxon>Chitinophagia</taxon>
        <taxon>Chitinophagales</taxon>
        <taxon>Chitinophagaceae</taxon>
        <taxon>Polluticaenibacter</taxon>
    </lineage>
</organism>
<proteinExistence type="predicted"/>
<evidence type="ECO:0000259" key="2">
    <source>
        <dbReference type="PROSITE" id="PS50846"/>
    </source>
</evidence>
<dbReference type="InterPro" id="IPR036163">
    <property type="entry name" value="HMA_dom_sf"/>
</dbReference>
<feature type="signal peptide" evidence="1">
    <location>
        <begin position="1"/>
        <end position="21"/>
    </location>
</feature>
<name>A0ABT4UKU8_9BACT</name>
<dbReference type="RefSeq" id="WP_407031151.1">
    <property type="nucleotide sequence ID" value="NZ_JAQGEF010000008.1"/>
</dbReference>